<evidence type="ECO:0000256" key="1">
    <source>
        <dbReference type="SAM" id="Phobius"/>
    </source>
</evidence>
<evidence type="ECO:0000256" key="2">
    <source>
        <dbReference type="SAM" id="SignalP"/>
    </source>
</evidence>
<dbReference type="GeneID" id="117645241"/>
<dbReference type="SMART" id="SM00409">
    <property type="entry name" value="IG"/>
    <property type="match status" value="1"/>
</dbReference>
<dbReference type="CDD" id="cd00096">
    <property type="entry name" value="Ig"/>
    <property type="match status" value="1"/>
</dbReference>
<dbReference type="InterPro" id="IPR036116">
    <property type="entry name" value="FN3_sf"/>
</dbReference>
<dbReference type="KEGG" id="tpal:117645241"/>
<dbReference type="InterPro" id="IPR003599">
    <property type="entry name" value="Ig_sub"/>
</dbReference>
<dbReference type="SUPFAM" id="SSF48726">
    <property type="entry name" value="Immunoglobulin"/>
    <property type="match status" value="1"/>
</dbReference>
<gene>
    <name evidence="5" type="primary">LOC117645241</name>
</gene>
<feature type="signal peptide" evidence="2">
    <location>
        <begin position="1"/>
        <end position="23"/>
    </location>
</feature>
<organism evidence="5">
    <name type="scientific">Thrips palmi</name>
    <name type="common">Melon thrips</name>
    <dbReference type="NCBI Taxonomy" id="161013"/>
    <lineage>
        <taxon>Eukaryota</taxon>
        <taxon>Metazoa</taxon>
        <taxon>Ecdysozoa</taxon>
        <taxon>Arthropoda</taxon>
        <taxon>Hexapoda</taxon>
        <taxon>Insecta</taxon>
        <taxon>Pterygota</taxon>
        <taxon>Neoptera</taxon>
        <taxon>Paraneoptera</taxon>
        <taxon>Thysanoptera</taxon>
        <taxon>Terebrantia</taxon>
        <taxon>Thripoidea</taxon>
        <taxon>Thripidae</taxon>
        <taxon>Thrips</taxon>
    </lineage>
</organism>
<dbReference type="InterPro" id="IPR003961">
    <property type="entry name" value="FN3_dom"/>
</dbReference>
<evidence type="ECO:0000313" key="4">
    <source>
        <dbReference type="Proteomes" id="UP000515158"/>
    </source>
</evidence>
<keyword evidence="4" id="KW-1185">Reference proteome</keyword>
<dbReference type="InParanoid" id="A0A6P8YMK1"/>
<protein>
    <submittedName>
        <fullName evidence="5">Uncharacterized protein LOC117645241</fullName>
    </submittedName>
</protein>
<keyword evidence="1" id="KW-0472">Membrane</keyword>
<dbReference type="Gene3D" id="2.60.40.10">
    <property type="entry name" value="Immunoglobulins"/>
    <property type="match status" value="2"/>
</dbReference>
<keyword evidence="1" id="KW-1133">Transmembrane helix</keyword>
<feature type="chain" id="PRO_5027877663" evidence="2">
    <location>
        <begin position="24"/>
        <end position="341"/>
    </location>
</feature>
<dbReference type="OrthoDB" id="6266590at2759"/>
<keyword evidence="1" id="KW-0812">Transmembrane</keyword>
<evidence type="ECO:0000259" key="3">
    <source>
        <dbReference type="PROSITE" id="PS50835"/>
    </source>
</evidence>
<dbReference type="CDD" id="cd00063">
    <property type="entry name" value="FN3"/>
    <property type="match status" value="1"/>
</dbReference>
<evidence type="ECO:0000313" key="5">
    <source>
        <dbReference type="RefSeq" id="XP_034241183.1"/>
    </source>
</evidence>
<dbReference type="RefSeq" id="XP_034241183.1">
    <property type="nucleotide sequence ID" value="XM_034385292.1"/>
</dbReference>
<dbReference type="FunCoup" id="A0A6P8YMK1">
    <property type="interactions" value="14"/>
</dbReference>
<keyword evidence="2" id="KW-0732">Signal</keyword>
<reference evidence="5" key="1">
    <citation type="submission" date="2025-08" db="UniProtKB">
        <authorList>
            <consortium name="RefSeq"/>
        </authorList>
    </citation>
    <scope>IDENTIFICATION</scope>
    <source>
        <tissue evidence="5">Total insect</tissue>
    </source>
</reference>
<sequence length="341" mass="38579">MVTRDAVVLFVLLVALWKGGCLGDNTFIQAVDYGENITLPCFPHIPDDDEALDAEDGWENHGNAMWVRQGREDKQISRMSVQKDGSLFLSDLDHNDSGVYLCIVDDKVQMKVRLEVRVPPPALANVTIIPSTVLALLLWEVSDPGGYPISHFSARYRLKDTPKTPSHHNEETAPLDYSWHWVVPEQIKPFVREIDVYQLRPNSSYLFEIWATNHLGSGEITQLETHTKNNAAEIELARHLLEGAETFDTRVWVAAVAIVMGTLVMLALGTCYLLYKECHIPNMNLDEHEIMELVPNIILNPGFHDEDGSIALDGHYERDENCNNRRAAHTNNNSTIQPYRI</sequence>
<dbReference type="InterPro" id="IPR007110">
    <property type="entry name" value="Ig-like_dom"/>
</dbReference>
<dbReference type="PROSITE" id="PS50835">
    <property type="entry name" value="IG_LIKE"/>
    <property type="match status" value="1"/>
</dbReference>
<feature type="domain" description="Ig-like" evidence="3">
    <location>
        <begin position="34"/>
        <end position="113"/>
    </location>
</feature>
<dbReference type="AlphaFoldDB" id="A0A6P8YMK1"/>
<dbReference type="SUPFAM" id="SSF49265">
    <property type="entry name" value="Fibronectin type III"/>
    <property type="match status" value="1"/>
</dbReference>
<accession>A0A6P8YMK1</accession>
<proteinExistence type="predicted"/>
<dbReference type="InterPro" id="IPR036179">
    <property type="entry name" value="Ig-like_dom_sf"/>
</dbReference>
<feature type="transmembrane region" description="Helical" evidence="1">
    <location>
        <begin position="251"/>
        <end position="275"/>
    </location>
</feature>
<dbReference type="Proteomes" id="UP000515158">
    <property type="component" value="Unplaced"/>
</dbReference>
<dbReference type="InterPro" id="IPR013783">
    <property type="entry name" value="Ig-like_fold"/>
</dbReference>
<name>A0A6P8YMK1_THRPL</name>